<evidence type="ECO:0000256" key="3">
    <source>
        <dbReference type="SAM" id="Phobius"/>
    </source>
</evidence>
<dbReference type="InterPro" id="IPR008896">
    <property type="entry name" value="TIC214"/>
</dbReference>
<keyword evidence="3" id="KW-0812">Transmembrane</keyword>
<keyword evidence="4" id="KW-0934">Plastid</keyword>
<feature type="region of interest" description="Disordered" evidence="2">
    <location>
        <begin position="255"/>
        <end position="287"/>
    </location>
</feature>
<dbReference type="PANTHER" id="PTHR33163:SF40">
    <property type="entry name" value="PROTEIN TIC 214"/>
    <property type="match status" value="1"/>
</dbReference>
<dbReference type="Pfam" id="PF05758">
    <property type="entry name" value="Ycf1"/>
    <property type="match status" value="1"/>
</dbReference>
<gene>
    <name evidence="4" type="primary">ycf1</name>
</gene>
<dbReference type="PANTHER" id="PTHR33163">
    <property type="entry name" value="PROTEIN TIC 214-RELATED"/>
    <property type="match status" value="1"/>
</dbReference>
<proteinExistence type="predicted"/>
<feature type="transmembrane region" description="Helical" evidence="3">
    <location>
        <begin position="127"/>
        <end position="147"/>
    </location>
</feature>
<evidence type="ECO:0000256" key="2">
    <source>
        <dbReference type="SAM" id="MobiDB-lite"/>
    </source>
</evidence>
<keyword evidence="3" id="KW-1133">Transmembrane helix</keyword>
<evidence type="ECO:0000256" key="1">
    <source>
        <dbReference type="ARBA" id="ARBA00004141"/>
    </source>
</evidence>
<protein>
    <recommendedName>
        <fullName evidence="5">Translocon at the inner envelope membrane of chloroplasts 214</fullName>
    </recommendedName>
</protein>
<feature type="transmembrane region" description="Helical" evidence="3">
    <location>
        <begin position="215"/>
        <end position="232"/>
    </location>
</feature>
<dbReference type="EMBL" id="MK397924">
    <property type="protein sequence ID" value="QBC72186.1"/>
    <property type="molecule type" value="Genomic_DNA"/>
</dbReference>
<feature type="transmembrane region" description="Helical" evidence="3">
    <location>
        <begin position="167"/>
        <end position="195"/>
    </location>
</feature>
<evidence type="ECO:0000313" key="4">
    <source>
        <dbReference type="EMBL" id="QBC72186.1"/>
    </source>
</evidence>
<organism evidence="4">
    <name type="scientific">Limeum africanum</name>
    <dbReference type="NCBI Taxonomy" id="169254"/>
    <lineage>
        <taxon>Eukaryota</taxon>
        <taxon>Viridiplantae</taxon>
        <taxon>Streptophyta</taxon>
        <taxon>Embryophyta</taxon>
        <taxon>Tracheophyta</taxon>
        <taxon>Spermatophyta</taxon>
        <taxon>Magnoliopsida</taxon>
        <taxon>eudicotyledons</taxon>
        <taxon>Gunneridae</taxon>
        <taxon>Pentapetalae</taxon>
        <taxon>Caryophyllales</taxon>
        <taxon>Limeaceae</taxon>
        <taxon>Limeum</taxon>
    </lineage>
</organism>
<comment type="subcellular location">
    <subcellularLocation>
        <location evidence="1">Membrane</location>
        <topology evidence="1">Multi-pass membrane protein</topology>
    </subcellularLocation>
</comment>
<name>A0A411K4D0_9CARY</name>
<reference evidence="4" key="1">
    <citation type="journal article" date="2019" name="Mol. Phylogenet. Evol.">
        <title>Plastid phylogenomic insights into the evolution of Caryophyllales.</title>
        <authorList>
            <person name="Yao G."/>
            <person name="Jin J.J."/>
            <person name="Li H.T."/>
            <person name="Yang J.B."/>
            <person name="Shiva Mandala V."/>
            <person name="Croley M."/>
            <person name="Mostow R."/>
            <person name="Douglas N.A."/>
            <person name="Chase M.W."/>
            <person name="Christenhusz M.J."/>
            <person name="Soltis D.E."/>
            <person name="Soltis P.S."/>
            <person name="Smith S.A."/>
            <person name="Brockington S.F."/>
            <person name="Moore M.J."/>
            <person name="Yi T.S."/>
            <person name="Li D.Z."/>
        </authorList>
    </citation>
    <scope>NUCLEOTIDE SEQUENCE</scope>
</reference>
<feature type="transmembrane region" description="Helical" evidence="3">
    <location>
        <begin position="65"/>
        <end position="82"/>
    </location>
</feature>
<feature type="compositionally biased region" description="Basic and acidic residues" evidence="2">
    <location>
        <begin position="258"/>
        <end position="287"/>
    </location>
</feature>
<feature type="transmembrane region" description="Helical" evidence="3">
    <location>
        <begin position="88"/>
        <end position="107"/>
    </location>
</feature>
<evidence type="ECO:0008006" key="5">
    <source>
        <dbReference type="Google" id="ProtNLM"/>
    </source>
</evidence>
<keyword evidence="3" id="KW-0472">Membrane</keyword>
<accession>A0A411K4D0</accession>
<dbReference type="GO" id="GO:0016020">
    <property type="term" value="C:membrane"/>
    <property type="evidence" value="ECO:0007669"/>
    <property type="project" value="UniProtKB-SubCell"/>
</dbReference>
<feature type="transmembrane region" description="Helical" evidence="3">
    <location>
        <begin position="18"/>
        <end position="44"/>
    </location>
</feature>
<geneLocation type="plastid" evidence="4"/>
<sequence>MIFQSFLLGNLVSLCMKIINSVVVVGLYYGFLTTFSMGPSYLFLLRTQILEEREEGTEKKVSATIGFIMGQLMMFISIYYTPLHLALGRPHTITVLALPYLLFHFFWNNHKHFFDYEPTNRNSMRNLSIQFVFINNLIFQLFNHFILPSSILARLVNIYMFRCNNKILFVTSSFVGWLIGHILFMKCVGFIFVWVQQNNSIRSNKYLVSELRNSMARIFSILLFITCVYYLGRMPSPLFTNKLIFTKTKESEEETDIEIEKTSQTKETKQNKEGFAKEELSTSPFSDEKEDKDEFYFHSQEAYYKNSPTSYSGNQDISKLEILKEEKKNLFWFEKPLLSLLFDYKRWNRPTRYIKNNLFENAVRNEMSQYFFDTCQNDGKQRISFTYPPSLSIFWEMIQRKIYLSTTEKFFYDELYNYNYWIYTNEHKKNNLSNEFINRIAILDKGLIYTDILEKKTRLCNDKNKNEYLPKIHDPFLNGPYRGIIKKRFSPFILNETAVKNPIHRIFINKIHSILHNNYNYHEFEQKIEKKSLSTEIRHFVTLMSKFSGKSTSNLKRISLLPEHGQIGSENREKFKKFLVDAIIVDPFIQRIPKKSLGLGIKEISKKVPCWSYKLIDDLKQEEKEHEEGVMIEHQIRTRKAKRVVIFTNNQENIDTTYLNTKSTNQSNQTDEVALIRYSQQSDFRRDIIKGSMRAQRRKIVIWELFQANIHSPLFLDRIDKSSFFSVNISRLIKRIFLNCIGKTPEFQISDYAEEEKRERDTKKEYEREEEKRKEQARIQIAEAWDTIPFAQVIRGLMLVTHSILRKYILFPLLITAKNIGRILLFQLPEWSEDLNEWNKEMHIKCTYNGVPLSEKEFPKNWLKDGIQIKILFPFCLKPWHKSRIWPSHRDQTKKKEQNQNNDFCFLTVWGLETELPFGSPRKRPSFFKPIFKELKKEIRKFRKKCFRILRILKEKLKLVLKVPNETKKWIIESLLFFKKLIKIKKLSTVNPILVFGLREESSEIKKEKDSIINNQMIHESSNQAEFINWTNYSVTEKKMKNLANRTRTIKNKIEKIKNDKKKKINISPNPNKTRYSIKNLESPKNISQLLKKRNARLIRKSSYFLKVFKERIYGDLFLYIVNISRINTQLFFDSKKKWIEKSIYKNQTNQERIDNKTNKKTIQFILTIKNSLLRFSSNFNKNSKILSDLSFLSQAYVFYKLSQAKMINLYKLRYKLRSVLQYQGTSLFVKNEIKDYFGTQGIPHFKLRTKKLPNSGTNQWKNWLKSNYQYDLSQIKWSRLVPQKWRNRVNQHCGVENTNFKKNNWNSYESEKEQLINYNSKNRNNSEAFLLLLPNQKDNLKKNYRYDVLSYKFLFYEDKKDFYRYNYGALFQVKKNQEFSYTSNYNIHKDKLINMWWSIPISNYLGIKNIIDREKKFDRKYFDWKILHFFLRKKVDIGAWIDISTSSNKNTKTEPKNYQIVDKIDKKSIFYHTIYQEINRSHRKQNLFDWMGMNEEILSRPISNLEFWFFPEFVLLYNAYKVKPWVIPINFLFSNWNISENFSEIQKINRKKKRNLFIEKKSLELDNRNQSKKELIDQGDLGLDIQENSESLLSNQQKDIEEENYMEKKRRKKKSSTELDFLLKRYFLFQLKWNDSLNQKLINSIKIYCLLLRLKNPREITISSIERREMNLDIMLIQKDLTFPELMKKGILIIEPIRLAVKGDGQFILYQTIGISLAHKSKHQNTQKRYKENVAKKNLDESVLRHQKITKNRDKNNYDFFVPENILSHRRRRELRILICFNSKNNNGVDKNPAFCNKNRVKNCSQFFNENKDLDQGKNKFIKLKSFLWPNFRLEDLACMNRYCFDTNNGSRFSLLRIHMYPHLKRYL</sequence>